<dbReference type="Proteomes" id="UP000326837">
    <property type="component" value="Chromosome"/>
</dbReference>
<keyword evidence="2" id="KW-1185">Reference proteome</keyword>
<reference evidence="2" key="1">
    <citation type="submission" date="2019-10" db="EMBL/GenBank/DDBJ databases">
        <title>Lacipirellula parvula gen. nov., sp. nov., representing a lineage of planctomycetes widespread in freshwater anoxic habitats, and description of the family Lacipirellulaceae.</title>
        <authorList>
            <person name="Dedysh S.N."/>
            <person name="Kulichevskaya I.S."/>
            <person name="Beletsky A.V."/>
            <person name="Rakitin A.L."/>
            <person name="Mardanov A.V."/>
            <person name="Ivanova A.A."/>
            <person name="Saltykova V.X."/>
            <person name="Rijpstra W.I.C."/>
            <person name="Sinninghe Damste J.S."/>
            <person name="Ravin N.V."/>
        </authorList>
    </citation>
    <scope>NUCLEOTIDE SEQUENCE [LARGE SCALE GENOMIC DNA]</scope>
    <source>
        <strain evidence="2">PX69</strain>
    </source>
</reference>
<proteinExistence type="predicted"/>
<dbReference type="Pfam" id="PF24251">
    <property type="entry name" value="DUF7453"/>
    <property type="match status" value="1"/>
</dbReference>
<dbReference type="KEGG" id="lpav:PLANPX_2422"/>
<dbReference type="NCBIfam" id="TIGR05002">
    <property type="entry name" value="NxxGxxAF_repeat"/>
    <property type="match status" value="7"/>
</dbReference>
<accession>A0A5K7X863</accession>
<evidence type="ECO:0000313" key="2">
    <source>
        <dbReference type="Proteomes" id="UP000326837"/>
    </source>
</evidence>
<sequence>MRASAVCVSELIDAGRVFSHVVTCCFAQSWLFGGDHLKSALTARNFPAHALLLILFAASVYVIDAEEAAASQIKFGVVAITGQAAPGAGTGVTYLYLDAPVINDAGQVGYPAYLTGVDVARANDRAIYAGPFAAPQLVSRAGDVAPGMSEGEIVLGYFSGPILNDAGQVAYHALLEGRRSAAIFAGPLTGPQLMSREGDAAPGTPAGVKYSSFFASSFNTDPPVVNDSGQAAYCAKLIGSGLTSANDTAIYAGLLGSPQLVARTGDAAPGTPAGVKYSSVGTPALNDAGWVAHVAGLTGSGVTSANDEALFAGPGGALQLVARKGDNAPGVPASVKYEALSPPALNDAGQVAYHAVLTGSGVTVANDRAIYAGSRTAPQLVARTGDAAPGMPAGVTYASLSLSLLPVLNDAGQVAYTARLKGSGVTASNDAAVYAGLPGAPHLIAREGEPAPGTPAGITYASFLTPALNDAGQTAFLARLGGDDLTEANSDGLFVSDPVLGGLLIVREGDLFDVGGGDLRTIANNGIGFLAGRSDDMSTGLSNDGTLAFRLIFTDGTNGIFTATIVPEPTAMALLVVAGLTVVCCRSLRRCS</sequence>
<protein>
    <recommendedName>
        <fullName evidence="3">PEP-CTERM protein-sorting domain-containing protein</fullName>
    </recommendedName>
</protein>
<organism evidence="1 2">
    <name type="scientific">Lacipirellula parvula</name>
    <dbReference type="NCBI Taxonomy" id="2650471"/>
    <lineage>
        <taxon>Bacteria</taxon>
        <taxon>Pseudomonadati</taxon>
        <taxon>Planctomycetota</taxon>
        <taxon>Planctomycetia</taxon>
        <taxon>Pirellulales</taxon>
        <taxon>Lacipirellulaceae</taxon>
        <taxon>Lacipirellula</taxon>
    </lineage>
</organism>
<name>A0A5K7X863_9BACT</name>
<evidence type="ECO:0000313" key="1">
    <source>
        <dbReference type="EMBL" id="BBO32810.1"/>
    </source>
</evidence>
<dbReference type="InterPro" id="IPR055876">
    <property type="entry name" value="DUF7453"/>
</dbReference>
<dbReference type="AlphaFoldDB" id="A0A5K7X863"/>
<evidence type="ECO:0008006" key="3">
    <source>
        <dbReference type="Google" id="ProtNLM"/>
    </source>
</evidence>
<dbReference type="EMBL" id="AP021861">
    <property type="protein sequence ID" value="BBO32810.1"/>
    <property type="molecule type" value="Genomic_DNA"/>
</dbReference>
<gene>
    <name evidence="1" type="ORF">PLANPX_2422</name>
</gene>